<dbReference type="PANTHER" id="PTHR47962">
    <property type="entry name" value="ATP-DEPENDENT HELICASE LHR-RELATED-RELATED"/>
    <property type="match status" value="1"/>
</dbReference>
<evidence type="ECO:0000256" key="4">
    <source>
        <dbReference type="ARBA" id="ARBA00022806"/>
    </source>
</evidence>
<dbReference type="Pfam" id="PF08494">
    <property type="entry name" value="DEAD_assoc"/>
    <property type="match status" value="1"/>
</dbReference>
<dbReference type="Pfam" id="PF19306">
    <property type="entry name" value="WHD_Lhr"/>
    <property type="match status" value="1"/>
</dbReference>
<reference evidence="11" key="1">
    <citation type="journal article" date="2014" name="Int. J. Syst. Evol. Microbiol.">
        <title>Complete genome sequence of Corynebacterium casei LMG S-19264T (=DSM 44701T), isolated from a smear-ripened cheese.</title>
        <authorList>
            <consortium name="US DOE Joint Genome Institute (JGI-PGF)"/>
            <person name="Walter F."/>
            <person name="Albersmeier A."/>
            <person name="Kalinowski J."/>
            <person name="Ruckert C."/>
        </authorList>
    </citation>
    <scope>NUCLEOTIDE SEQUENCE</scope>
    <source>
        <strain evidence="11">JCM 13583</strain>
    </source>
</reference>
<keyword evidence="8" id="KW-0413">Isomerase</keyword>
<dbReference type="InterPro" id="IPR013701">
    <property type="entry name" value="Lhr-like_DEAD/DEAH_assoc"/>
</dbReference>
<keyword evidence="12" id="KW-1185">Reference proteome</keyword>
<keyword evidence="5" id="KW-0067">ATP-binding</keyword>
<evidence type="ECO:0000313" key="11">
    <source>
        <dbReference type="EMBL" id="GGM79011.1"/>
    </source>
</evidence>
<keyword evidence="6" id="KW-0238">DNA-binding</keyword>
<dbReference type="GO" id="GO:0016887">
    <property type="term" value="F:ATP hydrolysis activity"/>
    <property type="evidence" value="ECO:0007669"/>
    <property type="project" value="TreeGrafter"/>
</dbReference>
<reference evidence="11" key="2">
    <citation type="submission" date="2022-09" db="EMBL/GenBank/DDBJ databases">
        <authorList>
            <person name="Sun Q."/>
            <person name="Ohkuma M."/>
        </authorList>
    </citation>
    <scope>NUCLEOTIDE SEQUENCE</scope>
    <source>
        <strain evidence="11">JCM 13583</strain>
    </source>
</reference>
<name>A0AA37BT30_9ARCH</name>
<evidence type="ECO:0000256" key="2">
    <source>
        <dbReference type="ARBA" id="ARBA00022763"/>
    </source>
</evidence>
<keyword evidence="2" id="KW-0227">DNA damage</keyword>
<evidence type="ECO:0000256" key="8">
    <source>
        <dbReference type="ARBA" id="ARBA00023235"/>
    </source>
</evidence>
<accession>A0AA37BT30</accession>
<dbReference type="CDD" id="cd18796">
    <property type="entry name" value="SF2_C_LHR"/>
    <property type="match status" value="1"/>
</dbReference>
<dbReference type="Pfam" id="PF00271">
    <property type="entry name" value="Helicase_C"/>
    <property type="match status" value="1"/>
</dbReference>
<dbReference type="Pfam" id="PF00270">
    <property type="entry name" value="DEAD"/>
    <property type="match status" value="1"/>
</dbReference>
<keyword evidence="4" id="KW-0347">Helicase</keyword>
<keyword evidence="7" id="KW-0234">DNA repair</keyword>
<dbReference type="Gene3D" id="3.40.50.300">
    <property type="entry name" value="P-loop containing nucleotide triphosphate hydrolases"/>
    <property type="match status" value="2"/>
</dbReference>
<dbReference type="CDD" id="cd17922">
    <property type="entry name" value="DEXHc_LHR-like"/>
    <property type="match status" value="1"/>
</dbReference>
<dbReference type="GO" id="GO:0140097">
    <property type="term" value="F:catalytic activity, acting on DNA"/>
    <property type="evidence" value="ECO:0007669"/>
    <property type="project" value="UniProtKB-ARBA"/>
</dbReference>
<dbReference type="InterPro" id="IPR011545">
    <property type="entry name" value="DEAD/DEAH_box_helicase_dom"/>
</dbReference>
<sequence length="1708" mass="194754">MQDSREHGFRIEEEMPFLDPIIARWFNGKYSKLTEPQRRAIPLIHERKNVLVSSPTGTGKTLTGFLAIINELFRFAREGTLRDTVYCVYISPLKALANDIDRNLNQPLREIMEISKEEGMELPQIRVSVRSGDTKQSDRQRMLRKPPHILITTPESFSLVLTAPKFREKLRTVRYVIVDEIHEVSSTKRGSLLSANLERLRAVTDEDFVRIGLSATQAPLDEIAKYLCGFDGEVPRPFEIVDVDTKKYLDLRTIVPVHDLTKVSSEVANERMYDILTDLINRHRTTLIFTNTRSGTEHVAIKLKARGIESVEAHHSSLGKETRLDVEDRLKRGELRCVITSTSLELGIDIGYIDLVVQIGSPKSVSKGLQRIGRSGHGIDELSKGRFLVFDLDDLMECAVLTKAAYDREIDRVTIPRNPLDVLSQVLVGMSLEKVWGIEEAYRTLKNSYSFHTLEWDDYMSVLRYLAGQIEDSTIYSKIWLDEGEGTFGKKKSTRMIFFMNVGTIPEDADYQVVGERGRHLGQLSDKFVERLKQGDIFVLGARTYMFLRTSRNLVYVKDATGMRPTVPTWTGEMLPRSYDLGVLVGRFREEAVRKIQRGEDVRKWLMEDYRLDEWGADSLISYIKGQMKYGVPTHRHLLVEGYIDRDNLYSVIFHVPLGRRVNDALSRAYAQAASNRYGSSARVTVTDDGFMVTLSEKPDLREFVHLVTSSSFDDTVRASIRNTETFKQRFRHCASRALMVLRRYKGTDISVVRQQLRSDRVLRTIGEMEGFPVVKETFHEIMEDMMDVPRARQYISEVIERGNYRVLDYTAETSPFSYGIILAGVSDLVLMEDRSRVLRELQNRILDKIYGPGEIRYIFRDDGPVREFFASLVPRVRDMESYEAMARHFLHIDPFRNRQNSPYPYSDTDAKAIGEELIEKDRIVSAFARMPVWCHIDNYPILRTLFRDASRVRQEDLALLEHCNGTTLSELKRDTGLSEEDIRESMNRLEAAYLVRRKLRGGVQVFIRNDLEAQDMDREEALRAAVRRVLHSYGPLTIEEVLIRIPVGQEEVERALDAMVSSGEITRDFVTPVFAPQFILREDLERLTGMQKRDIRKDRVFKMLQPASDVNDYFMKYGYASSTWDLRARGVTVTTGQLASMVGDRSLVYGRFVKNKYVYMHPELAKALHTLRREEAGDELRSVYRAIENGAWNESQVSAVTGLPKKVVREAVKDLEYYLAVCRLPDGGLRPLYGLDSYGDPSEAMSLLVRMFGPATQEELSRHFWFYASRFVNSIKETVSQGGEVYYGSTGEYSGRGSIVSTGDPVTIFLEKFYTDRDSNGRFIAASGNTYQVEVRESADAVVIEKFEEMPGEDFVDLCRLLVSLVSGGTFRVSVVRGISGGEAGVAEGLGLRASGDTAVYGEVDIEDMDEGSLLSLALARAMRRSGEIPFAVMNGRLEGFRSALEAVHSGISPTDVRSHQESSLLLSFNGPFDIVSLGTLGVVALYRALREREMDEGEKEIVRIVLESSGATESEIVSASVHPHLPRVRIKALFQRDVLAKDYERRYIVVPEKYRRREAMLIFLRYLLKNYGFFDAQRYSEATGNEVDSDFVWAVSRLHEEGSARRVFVRDLGMVMYVSTERRKRPEGLFISGPKDFITRYFSRYLRARFGSLNLYFIFMDGQAVAAVKVKKSGESVTIEKVIGDRKYRDVFRKEMNAFGISATFS</sequence>
<evidence type="ECO:0000256" key="7">
    <source>
        <dbReference type="ARBA" id="ARBA00023204"/>
    </source>
</evidence>
<keyword evidence="3" id="KW-0378">Hydrolase</keyword>
<evidence type="ECO:0000259" key="10">
    <source>
        <dbReference type="PROSITE" id="PS51194"/>
    </source>
</evidence>
<feature type="domain" description="Helicase ATP-binding" evidence="9">
    <location>
        <begin position="41"/>
        <end position="235"/>
    </location>
</feature>
<evidence type="ECO:0000313" key="12">
    <source>
        <dbReference type="Proteomes" id="UP000632195"/>
    </source>
</evidence>
<dbReference type="GO" id="GO:0005524">
    <property type="term" value="F:ATP binding"/>
    <property type="evidence" value="ECO:0007669"/>
    <property type="project" value="UniProtKB-KW"/>
</dbReference>
<dbReference type="InterPro" id="IPR001650">
    <property type="entry name" value="Helicase_C-like"/>
</dbReference>
<evidence type="ECO:0000256" key="3">
    <source>
        <dbReference type="ARBA" id="ARBA00022801"/>
    </source>
</evidence>
<dbReference type="PROSITE" id="PS51192">
    <property type="entry name" value="HELICASE_ATP_BIND_1"/>
    <property type="match status" value="1"/>
</dbReference>
<dbReference type="GO" id="GO:0003677">
    <property type="term" value="F:DNA binding"/>
    <property type="evidence" value="ECO:0007669"/>
    <property type="project" value="UniProtKB-KW"/>
</dbReference>
<evidence type="ECO:0000256" key="1">
    <source>
        <dbReference type="ARBA" id="ARBA00022741"/>
    </source>
</evidence>
<gene>
    <name evidence="11" type="ORF">GCM10007108_16530</name>
</gene>
<dbReference type="InterPro" id="IPR045628">
    <property type="entry name" value="Lhr_WH_dom"/>
</dbReference>
<evidence type="ECO:0008006" key="13">
    <source>
        <dbReference type="Google" id="ProtNLM"/>
    </source>
</evidence>
<organism evidence="11 12">
    <name type="scientific">Thermogymnomonas acidicola</name>
    <dbReference type="NCBI Taxonomy" id="399579"/>
    <lineage>
        <taxon>Archaea</taxon>
        <taxon>Methanobacteriati</taxon>
        <taxon>Thermoplasmatota</taxon>
        <taxon>Thermoplasmata</taxon>
        <taxon>Thermoplasmatales</taxon>
        <taxon>Thermogymnomonas</taxon>
    </lineage>
</organism>
<evidence type="ECO:0000256" key="5">
    <source>
        <dbReference type="ARBA" id="ARBA00022840"/>
    </source>
</evidence>
<dbReference type="EMBL" id="BMNY01000003">
    <property type="protein sequence ID" value="GGM79011.1"/>
    <property type="molecule type" value="Genomic_DNA"/>
</dbReference>
<comment type="caution">
    <text evidence="11">The sequence shown here is derived from an EMBL/GenBank/DDBJ whole genome shotgun (WGS) entry which is preliminary data.</text>
</comment>
<proteinExistence type="predicted"/>
<feature type="domain" description="Helicase C-terminal" evidence="10">
    <location>
        <begin position="259"/>
        <end position="423"/>
    </location>
</feature>
<dbReference type="InterPro" id="IPR052511">
    <property type="entry name" value="ATP-dep_Helicase"/>
</dbReference>
<dbReference type="Proteomes" id="UP000632195">
    <property type="component" value="Unassembled WGS sequence"/>
</dbReference>
<keyword evidence="1" id="KW-0547">Nucleotide-binding</keyword>
<dbReference type="PROSITE" id="PS51194">
    <property type="entry name" value="HELICASE_CTER"/>
    <property type="match status" value="1"/>
</dbReference>
<protein>
    <recommendedName>
        <fullName evidence="13">ATP-dependent helicase</fullName>
    </recommendedName>
</protein>
<dbReference type="RefSeq" id="WP_188681769.1">
    <property type="nucleotide sequence ID" value="NZ_BMNY01000003.1"/>
</dbReference>
<dbReference type="NCBIfam" id="NF010338">
    <property type="entry name" value="PRK13767.1"/>
    <property type="match status" value="1"/>
</dbReference>
<dbReference type="InterPro" id="IPR014001">
    <property type="entry name" value="Helicase_ATP-bd"/>
</dbReference>
<dbReference type="SUPFAM" id="SSF52540">
    <property type="entry name" value="P-loop containing nucleoside triphosphate hydrolases"/>
    <property type="match status" value="1"/>
</dbReference>
<dbReference type="SMART" id="SM00490">
    <property type="entry name" value="HELICc"/>
    <property type="match status" value="1"/>
</dbReference>
<dbReference type="GO" id="GO:0004386">
    <property type="term" value="F:helicase activity"/>
    <property type="evidence" value="ECO:0007669"/>
    <property type="project" value="UniProtKB-KW"/>
</dbReference>
<dbReference type="SMART" id="SM00487">
    <property type="entry name" value="DEXDc"/>
    <property type="match status" value="1"/>
</dbReference>
<dbReference type="InterPro" id="IPR027417">
    <property type="entry name" value="P-loop_NTPase"/>
</dbReference>
<dbReference type="GO" id="GO:0006281">
    <property type="term" value="P:DNA repair"/>
    <property type="evidence" value="ECO:0007669"/>
    <property type="project" value="UniProtKB-KW"/>
</dbReference>
<dbReference type="PANTHER" id="PTHR47962:SF6">
    <property type="entry name" value="LARGE HELICASE-RELATED PROTEIN"/>
    <property type="match status" value="1"/>
</dbReference>
<evidence type="ECO:0000256" key="6">
    <source>
        <dbReference type="ARBA" id="ARBA00023125"/>
    </source>
</evidence>
<evidence type="ECO:0000259" key="9">
    <source>
        <dbReference type="PROSITE" id="PS51192"/>
    </source>
</evidence>